<dbReference type="InterPro" id="IPR000866">
    <property type="entry name" value="AhpC/TSA"/>
</dbReference>
<dbReference type="InterPro" id="IPR013766">
    <property type="entry name" value="Thioredoxin_domain"/>
</dbReference>
<evidence type="ECO:0000256" key="4">
    <source>
        <dbReference type="ARBA" id="ARBA00023284"/>
    </source>
</evidence>
<dbReference type="InterPro" id="IPR036249">
    <property type="entry name" value="Thioredoxin-like_sf"/>
</dbReference>
<dbReference type="InterPro" id="IPR025380">
    <property type="entry name" value="DUF4369"/>
</dbReference>
<dbReference type="PANTHER" id="PTHR42852">
    <property type="entry name" value="THIOL:DISULFIDE INTERCHANGE PROTEIN DSBE"/>
    <property type="match status" value="1"/>
</dbReference>
<dbReference type="GO" id="GO:0017004">
    <property type="term" value="P:cytochrome complex assembly"/>
    <property type="evidence" value="ECO:0007669"/>
    <property type="project" value="UniProtKB-KW"/>
</dbReference>
<reference evidence="7 8" key="1">
    <citation type="submission" date="2018-04" db="EMBL/GenBank/DDBJ databases">
        <title>Sphingobacterium sp. M46 Genome.</title>
        <authorList>
            <person name="Cheng J."/>
            <person name="Li Y."/>
        </authorList>
    </citation>
    <scope>NUCLEOTIDE SEQUENCE [LARGE SCALE GENOMIC DNA]</scope>
    <source>
        <strain evidence="7 8">M46</strain>
    </source>
</reference>
<dbReference type="PROSITE" id="PS51352">
    <property type="entry name" value="THIOREDOXIN_2"/>
    <property type="match status" value="1"/>
</dbReference>
<dbReference type="RefSeq" id="WP_108634433.1">
    <property type="nucleotide sequence ID" value="NZ_QCXX01000003.1"/>
</dbReference>
<keyword evidence="8" id="KW-1185">Reference proteome</keyword>
<name>A0A363NUS4_9SPHI</name>
<proteinExistence type="predicted"/>
<evidence type="ECO:0000256" key="5">
    <source>
        <dbReference type="SAM" id="SignalP"/>
    </source>
</evidence>
<dbReference type="PROSITE" id="PS00194">
    <property type="entry name" value="THIOREDOXIN_1"/>
    <property type="match status" value="1"/>
</dbReference>
<dbReference type="InterPro" id="IPR050553">
    <property type="entry name" value="Thioredoxin_ResA/DsbE_sf"/>
</dbReference>
<feature type="chain" id="PRO_5016585940" description="Thioredoxin domain-containing protein" evidence="5">
    <location>
        <begin position="19"/>
        <end position="370"/>
    </location>
</feature>
<dbReference type="GO" id="GO:0016491">
    <property type="term" value="F:oxidoreductase activity"/>
    <property type="evidence" value="ECO:0007669"/>
    <property type="project" value="InterPro"/>
</dbReference>
<dbReference type="InterPro" id="IPR017937">
    <property type="entry name" value="Thioredoxin_CS"/>
</dbReference>
<keyword evidence="4" id="KW-0676">Redox-active center</keyword>
<gene>
    <name evidence="7" type="ORF">DCO56_14285</name>
</gene>
<evidence type="ECO:0000256" key="2">
    <source>
        <dbReference type="ARBA" id="ARBA00022748"/>
    </source>
</evidence>
<dbReference type="GO" id="GO:0016209">
    <property type="term" value="F:antioxidant activity"/>
    <property type="evidence" value="ECO:0007669"/>
    <property type="project" value="InterPro"/>
</dbReference>
<dbReference type="Pfam" id="PF00578">
    <property type="entry name" value="AhpC-TSA"/>
    <property type="match status" value="1"/>
</dbReference>
<keyword evidence="3" id="KW-1015">Disulfide bond</keyword>
<comment type="caution">
    <text evidence="7">The sequence shown here is derived from an EMBL/GenBank/DDBJ whole genome shotgun (WGS) entry which is preliminary data.</text>
</comment>
<dbReference type="GO" id="GO:0030313">
    <property type="term" value="C:cell envelope"/>
    <property type="evidence" value="ECO:0007669"/>
    <property type="project" value="UniProtKB-SubCell"/>
</dbReference>
<evidence type="ECO:0000256" key="1">
    <source>
        <dbReference type="ARBA" id="ARBA00004196"/>
    </source>
</evidence>
<organism evidence="7 8">
    <name type="scientific">Sphingobacterium athyrii</name>
    <dbReference type="NCBI Taxonomy" id="2152717"/>
    <lineage>
        <taxon>Bacteria</taxon>
        <taxon>Pseudomonadati</taxon>
        <taxon>Bacteroidota</taxon>
        <taxon>Sphingobacteriia</taxon>
        <taxon>Sphingobacteriales</taxon>
        <taxon>Sphingobacteriaceae</taxon>
        <taxon>Sphingobacterium</taxon>
    </lineage>
</organism>
<dbReference type="Proteomes" id="UP000250831">
    <property type="component" value="Unassembled WGS sequence"/>
</dbReference>
<feature type="signal peptide" evidence="5">
    <location>
        <begin position="1"/>
        <end position="18"/>
    </location>
</feature>
<comment type="subcellular location">
    <subcellularLocation>
        <location evidence="1">Cell envelope</location>
    </subcellularLocation>
</comment>
<sequence>MKTYLFLLFAFFSGAVKAQKNFPYEISGTIDGLKNDTLYVFIHSDSPEVENPKTDTIILPAKNDKVFTKGSYPKTAFAYAQIGSKQSGRNFFTFIIEEGKIQLRGNVSSPENIRATGAPQNDAYTAAMSADNAYYRQRDVYWTKLQSGDESKPEYKKAEAAAKSVEQAQLKFRQQYVKEHPTLLASGMFVYLLPDQLPVAEFEKLYLALHDDVKSLSMLANLPERIAAKKNVAVGKTAPLFTMNDTEGKPVSLSSFKGKYVLLDFWASWCAPCRAENPYLVKAYQKYKDKNFTIVSISSDDKGDWWRKAIEKDGLNWVHLSDLSGAKNPVAKLYGVQPIPDNFLIDPAGTIIARGLHGEEVEKKLNEIIK</sequence>
<dbReference type="AlphaFoldDB" id="A0A363NUS4"/>
<evidence type="ECO:0000313" key="8">
    <source>
        <dbReference type="Proteomes" id="UP000250831"/>
    </source>
</evidence>
<dbReference type="Gene3D" id="3.40.30.10">
    <property type="entry name" value="Glutaredoxin"/>
    <property type="match status" value="1"/>
</dbReference>
<feature type="domain" description="Thioredoxin" evidence="6">
    <location>
        <begin position="232"/>
        <end position="370"/>
    </location>
</feature>
<accession>A0A363NUS4</accession>
<evidence type="ECO:0000256" key="3">
    <source>
        <dbReference type="ARBA" id="ARBA00023157"/>
    </source>
</evidence>
<dbReference type="OrthoDB" id="6399635at2"/>
<keyword evidence="5" id="KW-0732">Signal</keyword>
<dbReference type="CDD" id="cd02966">
    <property type="entry name" value="TlpA_like_family"/>
    <property type="match status" value="1"/>
</dbReference>
<dbReference type="Pfam" id="PF14289">
    <property type="entry name" value="DUF4369"/>
    <property type="match status" value="1"/>
</dbReference>
<dbReference type="PANTHER" id="PTHR42852:SF6">
    <property type="entry name" value="THIOL:DISULFIDE INTERCHANGE PROTEIN DSBE"/>
    <property type="match status" value="1"/>
</dbReference>
<dbReference type="SUPFAM" id="SSF52833">
    <property type="entry name" value="Thioredoxin-like"/>
    <property type="match status" value="1"/>
</dbReference>
<evidence type="ECO:0000313" key="7">
    <source>
        <dbReference type="EMBL" id="PUV24507.1"/>
    </source>
</evidence>
<keyword evidence="2" id="KW-0201">Cytochrome c-type biogenesis</keyword>
<dbReference type="EMBL" id="QCXX01000003">
    <property type="protein sequence ID" value="PUV24507.1"/>
    <property type="molecule type" value="Genomic_DNA"/>
</dbReference>
<protein>
    <recommendedName>
        <fullName evidence="6">Thioredoxin domain-containing protein</fullName>
    </recommendedName>
</protein>
<evidence type="ECO:0000259" key="6">
    <source>
        <dbReference type="PROSITE" id="PS51352"/>
    </source>
</evidence>